<evidence type="ECO:0000313" key="17">
    <source>
        <dbReference type="Proteomes" id="UP000292052"/>
    </source>
</evidence>
<dbReference type="EC" id="3.2.1.25" evidence="4"/>
<dbReference type="GO" id="GO:0005764">
    <property type="term" value="C:lysosome"/>
    <property type="evidence" value="ECO:0007669"/>
    <property type="project" value="UniProtKB-SubCell"/>
</dbReference>
<dbReference type="GO" id="GO:0004567">
    <property type="term" value="F:beta-mannosidase activity"/>
    <property type="evidence" value="ECO:0007669"/>
    <property type="project" value="UniProtKB-EC"/>
</dbReference>
<dbReference type="STRING" id="1661398.A0A482VX64"/>
<accession>A0A482VX64</accession>
<dbReference type="FunFam" id="2.60.120.260:FF:000060">
    <property type="entry name" value="Probable beta-mannosidase"/>
    <property type="match status" value="1"/>
</dbReference>
<dbReference type="Gene3D" id="2.60.120.260">
    <property type="entry name" value="Galactose-binding domain-like"/>
    <property type="match status" value="1"/>
</dbReference>
<keyword evidence="17" id="KW-1185">Reference proteome</keyword>
<evidence type="ECO:0000259" key="14">
    <source>
        <dbReference type="Pfam" id="PF02836"/>
    </source>
</evidence>
<gene>
    <name evidence="16" type="ORF">BDFB_012354</name>
</gene>
<comment type="caution">
    <text evidence="16">The sequence shown here is derived from an EMBL/GenBank/DDBJ whole genome shotgun (WGS) entry which is preliminary data.</text>
</comment>
<dbReference type="InterPro" id="IPR054593">
    <property type="entry name" value="Beta-mannosidase-like_N2"/>
</dbReference>
<evidence type="ECO:0000256" key="5">
    <source>
        <dbReference type="ARBA" id="ARBA00022729"/>
    </source>
</evidence>
<evidence type="ECO:0000256" key="3">
    <source>
        <dbReference type="ARBA" id="ARBA00007401"/>
    </source>
</evidence>
<dbReference type="EMBL" id="QDEB01051800">
    <property type="protein sequence ID" value="RZC37541.1"/>
    <property type="molecule type" value="Genomic_DNA"/>
</dbReference>
<keyword evidence="7" id="KW-0325">Glycoprotein</keyword>
<dbReference type="GO" id="GO:0005975">
    <property type="term" value="P:carbohydrate metabolic process"/>
    <property type="evidence" value="ECO:0007669"/>
    <property type="project" value="InterPro"/>
</dbReference>
<feature type="domain" description="Glycoside hydrolase family 2 catalytic" evidence="14">
    <location>
        <begin position="362"/>
        <end position="481"/>
    </location>
</feature>
<comment type="similarity">
    <text evidence="3">Belongs to the glycosyl hydrolase 2 family.</text>
</comment>
<feature type="region of interest" description="Disordered" evidence="11">
    <location>
        <begin position="528"/>
        <end position="550"/>
    </location>
</feature>
<evidence type="ECO:0000256" key="6">
    <source>
        <dbReference type="ARBA" id="ARBA00022801"/>
    </source>
</evidence>
<evidence type="ECO:0000313" key="16">
    <source>
        <dbReference type="EMBL" id="RZC37541.1"/>
    </source>
</evidence>
<evidence type="ECO:0000256" key="9">
    <source>
        <dbReference type="ARBA" id="ARBA00023295"/>
    </source>
</evidence>
<feature type="signal peptide" evidence="12">
    <location>
        <begin position="1"/>
        <end position="19"/>
    </location>
</feature>
<evidence type="ECO:0000259" key="15">
    <source>
        <dbReference type="Pfam" id="PF22666"/>
    </source>
</evidence>
<dbReference type="Pfam" id="PF02836">
    <property type="entry name" value="Glyco_hydro_2_C"/>
    <property type="match status" value="1"/>
</dbReference>
<evidence type="ECO:0000256" key="2">
    <source>
        <dbReference type="ARBA" id="ARBA00004371"/>
    </source>
</evidence>
<feature type="domain" description="Glycoside hydrolase family 2 immunoglobulin-like beta-sandwich" evidence="13">
    <location>
        <begin position="297"/>
        <end position="345"/>
    </location>
</feature>
<evidence type="ECO:0000259" key="13">
    <source>
        <dbReference type="Pfam" id="PF00703"/>
    </source>
</evidence>
<keyword evidence="5 12" id="KW-0732">Signal</keyword>
<sequence>MKTIRDITILLLILSATLCNCLMKQNLGGQWKVTGADGDMSYFETGAFTSTVILTEITIDNATVPGGIFSDLMNNGKIGDIFYGTGDTDYRWVGLSDWTYSTTFTVEPVLLSYLSVNLVFEGLDTFATVSINGQEVGQSKNMFVRYVFNVGTNEIVVQFSSPVNVAAALANQTVNEYVIPPECPHKEYNGICHANRIRKMQSSFAWDWGPAFASKRQLFRKDVYLEAFDTAVIDYVIATASRNPDRDIWDLEIATYFNGGILDQVWGTINATLETEIGTIRVSHDFFQYINMHLELLAVTKMEVPIDVVKSWWPNGYGSQNLYNLKLTFANEDDTDERALRVGFRTVELVQEELEQGRSFYFKVNGHPIFAKGANEIPINVLPERGQDREVVRKVLQSAKDVHMNMLRVWGGGVYESDYFYDLADEFGILIWQDFMFACAMYPADSDYLSNVVDEVRHQVKRLGGHPSIAIWSANNENEAALSQNWYNITDNNFTLYKNDYIKLYVNTIQPEVLRILPGAIYITSSPTNGLESDQEDHIAKNPADPLYGD</sequence>
<dbReference type="InterPro" id="IPR017853">
    <property type="entry name" value="GH"/>
</dbReference>
<feature type="non-terminal residue" evidence="16">
    <location>
        <position position="550"/>
    </location>
</feature>
<dbReference type="GO" id="GO:0006516">
    <property type="term" value="P:glycoprotein catabolic process"/>
    <property type="evidence" value="ECO:0007669"/>
    <property type="project" value="TreeGrafter"/>
</dbReference>
<evidence type="ECO:0000256" key="7">
    <source>
        <dbReference type="ARBA" id="ARBA00023180"/>
    </source>
</evidence>
<dbReference type="InterPro" id="IPR050887">
    <property type="entry name" value="Beta-mannosidase_GH2"/>
</dbReference>
<dbReference type="SUPFAM" id="SSF49785">
    <property type="entry name" value="Galactose-binding domain-like"/>
    <property type="match status" value="1"/>
</dbReference>
<dbReference type="PANTHER" id="PTHR43730">
    <property type="entry name" value="BETA-MANNOSIDASE"/>
    <property type="match status" value="1"/>
</dbReference>
<feature type="chain" id="PRO_5019731455" description="beta-mannosidase" evidence="12">
    <location>
        <begin position="20"/>
        <end position="550"/>
    </location>
</feature>
<protein>
    <recommendedName>
        <fullName evidence="4">beta-mannosidase</fullName>
        <ecNumber evidence="4">3.2.1.25</ecNumber>
    </recommendedName>
    <alternativeName>
        <fullName evidence="10">Mannanase</fullName>
    </alternativeName>
</protein>
<comment type="subcellular location">
    <subcellularLocation>
        <location evidence="2">Lysosome</location>
    </subcellularLocation>
</comment>
<name>A0A482VX64_ASBVE</name>
<dbReference type="InterPro" id="IPR013783">
    <property type="entry name" value="Ig-like_fold"/>
</dbReference>
<dbReference type="Pfam" id="PF00703">
    <property type="entry name" value="Glyco_hydro_2"/>
    <property type="match status" value="1"/>
</dbReference>
<comment type="catalytic activity">
    <reaction evidence="1">
        <text>Hydrolysis of terminal, non-reducing beta-D-mannose residues in beta-D-mannosides.</text>
        <dbReference type="EC" id="3.2.1.25"/>
    </reaction>
</comment>
<dbReference type="InterPro" id="IPR036156">
    <property type="entry name" value="Beta-gal/glucu_dom_sf"/>
</dbReference>
<dbReference type="SUPFAM" id="SSF51445">
    <property type="entry name" value="(Trans)glycosidases"/>
    <property type="match status" value="1"/>
</dbReference>
<reference evidence="16 17" key="1">
    <citation type="submission" date="2017-03" db="EMBL/GenBank/DDBJ databases">
        <title>Genome of the blue death feigning beetle - Asbolus verrucosus.</title>
        <authorList>
            <person name="Rider S.D."/>
        </authorList>
    </citation>
    <scope>NUCLEOTIDE SEQUENCE [LARGE SCALE GENOMIC DNA]</scope>
    <source>
        <strain evidence="16">Butters</strain>
        <tissue evidence="16">Head and leg muscle</tissue>
    </source>
</reference>
<evidence type="ECO:0000256" key="11">
    <source>
        <dbReference type="SAM" id="MobiDB-lite"/>
    </source>
</evidence>
<dbReference type="AlphaFoldDB" id="A0A482VX64"/>
<dbReference type="SUPFAM" id="SSF49303">
    <property type="entry name" value="beta-Galactosidase/glucuronidase domain"/>
    <property type="match status" value="1"/>
</dbReference>
<dbReference type="OrthoDB" id="2866996at2759"/>
<keyword evidence="6" id="KW-0378">Hydrolase</keyword>
<evidence type="ECO:0000256" key="12">
    <source>
        <dbReference type="SAM" id="SignalP"/>
    </source>
</evidence>
<feature type="domain" description="Beta-mannosidase-like galactose-binding" evidence="15">
    <location>
        <begin position="60"/>
        <end position="213"/>
    </location>
</feature>
<evidence type="ECO:0000256" key="4">
    <source>
        <dbReference type="ARBA" id="ARBA00012754"/>
    </source>
</evidence>
<dbReference type="Gene3D" id="3.20.20.80">
    <property type="entry name" value="Glycosidases"/>
    <property type="match status" value="1"/>
</dbReference>
<dbReference type="PANTHER" id="PTHR43730:SF1">
    <property type="entry name" value="BETA-MANNOSIDASE"/>
    <property type="match status" value="1"/>
</dbReference>
<dbReference type="Gene3D" id="2.60.40.10">
    <property type="entry name" value="Immunoglobulins"/>
    <property type="match status" value="1"/>
</dbReference>
<dbReference type="Pfam" id="PF22666">
    <property type="entry name" value="Glyco_hydro_2_N2"/>
    <property type="match status" value="1"/>
</dbReference>
<dbReference type="InterPro" id="IPR006103">
    <property type="entry name" value="Glyco_hydro_2_cat"/>
</dbReference>
<keyword evidence="9" id="KW-0326">Glycosidase</keyword>
<organism evidence="16 17">
    <name type="scientific">Asbolus verrucosus</name>
    <name type="common">Desert ironclad beetle</name>
    <dbReference type="NCBI Taxonomy" id="1661398"/>
    <lineage>
        <taxon>Eukaryota</taxon>
        <taxon>Metazoa</taxon>
        <taxon>Ecdysozoa</taxon>
        <taxon>Arthropoda</taxon>
        <taxon>Hexapoda</taxon>
        <taxon>Insecta</taxon>
        <taxon>Pterygota</taxon>
        <taxon>Neoptera</taxon>
        <taxon>Endopterygota</taxon>
        <taxon>Coleoptera</taxon>
        <taxon>Polyphaga</taxon>
        <taxon>Cucujiformia</taxon>
        <taxon>Tenebrionidae</taxon>
        <taxon>Pimeliinae</taxon>
        <taxon>Asbolus</taxon>
    </lineage>
</organism>
<dbReference type="Proteomes" id="UP000292052">
    <property type="component" value="Unassembled WGS sequence"/>
</dbReference>
<evidence type="ECO:0000256" key="10">
    <source>
        <dbReference type="ARBA" id="ARBA00033445"/>
    </source>
</evidence>
<evidence type="ECO:0000256" key="1">
    <source>
        <dbReference type="ARBA" id="ARBA00000829"/>
    </source>
</evidence>
<dbReference type="InterPro" id="IPR006102">
    <property type="entry name" value="Ig-like_GH2"/>
</dbReference>
<evidence type="ECO:0000256" key="8">
    <source>
        <dbReference type="ARBA" id="ARBA00023228"/>
    </source>
</evidence>
<keyword evidence="8" id="KW-0458">Lysosome</keyword>
<dbReference type="InterPro" id="IPR008979">
    <property type="entry name" value="Galactose-bd-like_sf"/>
</dbReference>
<proteinExistence type="inferred from homology"/>